<dbReference type="EMBL" id="JARJFB010000060">
    <property type="protein sequence ID" value="MEA0970913.1"/>
    <property type="molecule type" value="Genomic_DNA"/>
</dbReference>
<evidence type="ECO:0000256" key="5">
    <source>
        <dbReference type="ARBA" id="ARBA00022563"/>
    </source>
</evidence>
<feature type="binding site" evidence="8">
    <location>
        <position position="83"/>
    </location>
    <ligand>
        <name>Zn(2+)</name>
        <dbReference type="ChEBI" id="CHEBI:29105"/>
    </ligand>
</feature>
<evidence type="ECO:0000256" key="7">
    <source>
        <dbReference type="ARBA" id="ARBA00023134"/>
    </source>
</evidence>
<evidence type="ECO:0000259" key="9">
    <source>
        <dbReference type="Pfam" id="PF01227"/>
    </source>
</evidence>
<dbReference type="PROSITE" id="PS00860">
    <property type="entry name" value="GTP_CYCLOHYDROL_1_2"/>
    <property type="match status" value="1"/>
</dbReference>
<dbReference type="Gene3D" id="1.10.286.10">
    <property type="match status" value="1"/>
</dbReference>
<accession>A0ABU5NCL8</accession>
<dbReference type="NCBIfam" id="TIGR00063">
    <property type="entry name" value="folE"/>
    <property type="match status" value="1"/>
</dbReference>
<keyword evidence="11" id="KW-1185">Reference proteome</keyword>
<evidence type="ECO:0000313" key="10">
    <source>
        <dbReference type="EMBL" id="MEA0970913.1"/>
    </source>
</evidence>
<keyword evidence="8" id="KW-0547">Nucleotide-binding</keyword>
<dbReference type="InterPro" id="IPR043133">
    <property type="entry name" value="GTP-CH-I_C/QueF"/>
</dbReference>
<comment type="pathway">
    <text evidence="2 8">Cofactor biosynthesis; 7,8-dihydroneopterin triphosphate biosynthesis; 7,8-dihydroneopterin triphosphate from GTP: step 1/1.</text>
</comment>
<comment type="similarity">
    <text evidence="3 8">Belongs to the GTP cyclohydrolase I family.</text>
</comment>
<dbReference type="PANTHER" id="PTHR11109:SF7">
    <property type="entry name" value="GTP CYCLOHYDROLASE 1"/>
    <property type="match status" value="1"/>
</dbReference>
<comment type="subunit">
    <text evidence="4">Toroid-shaped homodecamer, composed of two pentamers of five dimers.</text>
</comment>
<keyword evidence="7 8" id="KW-0342">GTP-binding</keyword>
<evidence type="ECO:0000256" key="6">
    <source>
        <dbReference type="ARBA" id="ARBA00022801"/>
    </source>
</evidence>
<reference evidence="10 11" key="1">
    <citation type="submission" date="2023-03" db="EMBL/GenBank/DDBJ databases">
        <title>Host association and intracellularity evolved multiple times independently in the Rickettsiales.</title>
        <authorList>
            <person name="Castelli M."/>
            <person name="Nardi T."/>
            <person name="Gammuto L."/>
            <person name="Bellinzona G."/>
            <person name="Sabaneyeva E."/>
            <person name="Potekhin A."/>
            <person name="Serra V."/>
            <person name="Petroni G."/>
            <person name="Sassera D."/>
        </authorList>
    </citation>
    <scope>NUCLEOTIDE SEQUENCE [LARGE SCALE GENOMIC DNA]</scope>
    <source>
        <strain evidence="10 11">Sr 2-6</strain>
    </source>
</reference>
<keyword evidence="8" id="KW-0479">Metal-binding</keyword>
<dbReference type="InterPro" id="IPR043134">
    <property type="entry name" value="GTP-CH-I_N"/>
</dbReference>
<gene>
    <name evidence="8" type="primary">folE</name>
    <name evidence="10" type="ORF">Megvenef_00882</name>
</gene>
<dbReference type="PANTHER" id="PTHR11109">
    <property type="entry name" value="GTP CYCLOHYDROLASE I"/>
    <property type="match status" value="1"/>
</dbReference>
<dbReference type="HAMAP" id="MF_00223">
    <property type="entry name" value="FolE"/>
    <property type="match status" value="1"/>
</dbReference>
<feature type="domain" description="GTP cyclohydrolase I" evidence="9">
    <location>
        <begin position="10"/>
        <end position="188"/>
    </location>
</feature>
<evidence type="ECO:0000256" key="1">
    <source>
        <dbReference type="ARBA" id="ARBA00001052"/>
    </source>
</evidence>
<comment type="subunit">
    <text evidence="8">Homopolymer.</text>
</comment>
<feature type="binding site" evidence="8">
    <location>
        <position position="80"/>
    </location>
    <ligand>
        <name>Zn(2+)</name>
        <dbReference type="ChEBI" id="CHEBI:29105"/>
    </ligand>
</feature>
<dbReference type="RefSeq" id="WP_322776812.1">
    <property type="nucleotide sequence ID" value="NZ_JARJFB010000060.1"/>
</dbReference>
<proteinExistence type="inferred from homology"/>
<evidence type="ECO:0000256" key="3">
    <source>
        <dbReference type="ARBA" id="ARBA00008085"/>
    </source>
</evidence>
<dbReference type="PROSITE" id="PS00859">
    <property type="entry name" value="GTP_CYCLOHYDROL_1_1"/>
    <property type="match status" value="1"/>
</dbReference>
<name>A0ABU5NCL8_9RICK</name>
<dbReference type="NCBIfam" id="NF006826">
    <property type="entry name" value="PRK09347.1-3"/>
    <property type="match status" value="1"/>
</dbReference>
<dbReference type="Gene3D" id="3.30.1130.10">
    <property type="match status" value="1"/>
</dbReference>
<dbReference type="Pfam" id="PF01227">
    <property type="entry name" value="GTP_cyclohydroI"/>
    <property type="match status" value="1"/>
</dbReference>
<evidence type="ECO:0000256" key="8">
    <source>
        <dbReference type="HAMAP-Rule" id="MF_00223"/>
    </source>
</evidence>
<keyword evidence="8" id="KW-0862">Zinc</keyword>
<protein>
    <recommendedName>
        <fullName evidence="8">GTP cyclohydrolase 1</fullName>
        <ecNumber evidence="8">3.5.4.16</ecNumber>
    </recommendedName>
    <alternativeName>
        <fullName evidence="8">GTP cyclohydrolase I</fullName>
        <shortName evidence="8">GTP-CH-I</shortName>
    </alternativeName>
</protein>
<dbReference type="EC" id="3.5.4.16" evidence="8"/>
<dbReference type="InterPro" id="IPR020602">
    <property type="entry name" value="GTP_CycHdrlase_I_dom"/>
</dbReference>
<comment type="catalytic activity">
    <reaction evidence="1 8">
        <text>GTP + H2O = 7,8-dihydroneopterin 3'-triphosphate + formate + H(+)</text>
        <dbReference type="Rhea" id="RHEA:17473"/>
        <dbReference type="ChEBI" id="CHEBI:15377"/>
        <dbReference type="ChEBI" id="CHEBI:15378"/>
        <dbReference type="ChEBI" id="CHEBI:15740"/>
        <dbReference type="ChEBI" id="CHEBI:37565"/>
        <dbReference type="ChEBI" id="CHEBI:58462"/>
        <dbReference type="EC" id="3.5.4.16"/>
    </reaction>
</comment>
<evidence type="ECO:0000256" key="4">
    <source>
        <dbReference type="ARBA" id="ARBA00011857"/>
    </source>
</evidence>
<dbReference type="InterPro" id="IPR001474">
    <property type="entry name" value="GTP_CycHdrlase_I"/>
</dbReference>
<feature type="binding site" evidence="8">
    <location>
        <position position="151"/>
    </location>
    <ligand>
        <name>Zn(2+)</name>
        <dbReference type="ChEBI" id="CHEBI:29105"/>
    </ligand>
</feature>
<sequence length="190" mass="21388">MERPTKEQAQAAVKLLLEYIGEDTSREGLRDTPTRVVKSYDELFEGYAHDVAKVLNKKFHDISEYNDVVLLKSVSFTSLCEHHMLPFSGTVDIAYIPDGVVVGVSKMARLVDVFSKRLQIQERMTANIACALQKHLNPKGVAVRISATHSCMTTRGTLKEGSVLESSHFTGLYLDNHEKRQEFCNMIRKA</sequence>
<evidence type="ECO:0000313" key="11">
    <source>
        <dbReference type="Proteomes" id="UP001291687"/>
    </source>
</evidence>
<dbReference type="InterPro" id="IPR018234">
    <property type="entry name" value="GTP_CycHdrlase_I_CS"/>
</dbReference>
<organism evidence="10 11">
    <name type="scientific">Candidatus Megaera venefica</name>
    <dbReference type="NCBI Taxonomy" id="2055910"/>
    <lineage>
        <taxon>Bacteria</taxon>
        <taxon>Pseudomonadati</taxon>
        <taxon>Pseudomonadota</taxon>
        <taxon>Alphaproteobacteria</taxon>
        <taxon>Rickettsiales</taxon>
        <taxon>Rickettsiaceae</taxon>
        <taxon>Candidatus Megaera</taxon>
    </lineage>
</organism>
<comment type="caution">
    <text evidence="10">The sequence shown here is derived from an EMBL/GenBank/DDBJ whole genome shotgun (WGS) entry which is preliminary data.</text>
</comment>
<keyword evidence="5 8" id="KW-0554">One-carbon metabolism</keyword>
<dbReference type="SUPFAM" id="SSF55620">
    <property type="entry name" value="Tetrahydrobiopterin biosynthesis enzymes-like"/>
    <property type="match status" value="1"/>
</dbReference>
<evidence type="ECO:0000256" key="2">
    <source>
        <dbReference type="ARBA" id="ARBA00005080"/>
    </source>
</evidence>
<dbReference type="NCBIfam" id="NF006825">
    <property type="entry name" value="PRK09347.1-2"/>
    <property type="match status" value="1"/>
</dbReference>
<keyword evidence="6 8" id="KW-0378">Hydrolase</keyword>
<dbReference type="Proteomes" id="UP001291687">
    <property type="component" value="Unassembled WGS sequence"/>
</dbReference>